<protein>
    <submittedName>
        <fullName evidence="1">Uncharacterized protein</fullName>
    </submittedName>
</protein>
<accession>A0ACC0Y9Z1</accession>
<dbReference type="Proteomes" id="UP001163603">
    <property type="component" value="Chromosome 7"/>
</dbReference>
<gene>
    <name evidence="1" type="ORF">Pint_24167</name>
</gene>
<organism evidence="1 2">
    <name type="scientific">Pistacia integerrima</name>
    <dbReference type="NCBI Taxonomy" id="434235"/>
    <lineage>
        <taxon>Eukaryota</taxon>
        <taxon>Viridiplantae</taxon>
        <taxon>Streptophyta</taxon>
        <taxon>Embryophyta</taxon>
        <taxon>Tracheophyta</taxon>
        <taxon>Spermatophyta</taxon>
        <taxon>Magnoliopsida</taxon>
        <taxon>eudicotyledons</taxon>
        <taxon>Gunneridae</taxon>
        <taxon>Pentapetalae</taxon>
        <taxon>rosids</taxon>
        <taxon>malvids</taxon>
        <taxon>Sapindales</taxon>
        <taxon>Anacardiaceae</taxon>
        <taxon>Pistacia</taxon>
    </lineage>
</organism>
<sequence>MADDSTSDVDISNEQALTSSGHLVVENEKIPVKTDKLQQYQDKLAGIRQGLISGFGFGVSFFFSFFVFAVSFYVGGILVNHGKATFSEFLHGSTASIFGLLDQKSKIDSSVNSGMMLKNVKGEVEFQHVSFKYPTRPDIEVLRDVCLTIHSGKLAAIYYNQSRLWGRWDYFIFACLLHSF</sequence>
<evidence type="ECO:0000313" key="1">
    <source>
        <dbReference type="EMBL" id="KAJ0033916.1"/>
    </source>
</evidence>
<keyword evidence="2" id="KW-1185">Reference proteome</keyword>
<evidence type="ECO:0000313" key="2">
    <source>
        <dbReference type="Proteomes" id="UP001163603"/>
    </source>
</evidence>
<comment type="caution">
    <text evidence="1">The sequence shown here is derived from an EMBL/GenBank/DDBJ whole genome shotgun (WGS) entry which is preliminary data.</text>
</comment>
<dbReference type="EMBL" id="CM047742">
    <property type="protein sequence ID" value="KAJ0033916.1"/>
    <property type="molecule type" value="Genomic_DNA"/>
</dbReference>
<proteinExistence type="predicted"/>
<reference evidence="2" key="1">
    <citation type="journal article" date="2023" name="G3 (Bethesda)">
        <title>Genome assembly and association tests identify interacting loci associated with vigor, precocity, and sex in interspecific pistachio rootstocks.</title>
        <authorList>
            <person name="Palmer W."/>
            <person name="Jacygrad E."/>
            <person name="Sagayaradj S."/>
            <person name="Cavanaugh K."/>
            <person name="Han R."/>
            <person name="Bertier L."/>
            <person name="Beede B."/>
            <person name="Kafkas S."/>
            <person name="Golino D."/>
            <person name="Preece J."/>
            <person name="Michelmore R."/>
        </authorList>
    </citation>
    <scope>NUCLEOTIDE SEQUENCE [LARGE SCALE GENOMIC DNA]</scope>
</reference>
<name>A0ACC0Y9Z1_9ROSI</name>